<dbReference type="Pfam" id="PF14418">
    <property type="entry name" value="OHA"/>
    <property type="match status" value="1"/>
</dbReference>
<dbReference type="PROSITE" id="PS51644">
    <property type="entry name" value="HTH_OST"/>
    <property type="match status" value="2"/>
</dbReference>
<protein>
    <recommendedName>
        <fullName evidence="2">HTH OST-type domain-containing protein</fullName>
    </recommendedName>
</protein>
<accession>A0AAN9I308</accession>
<feature type="region of interest" description="Disordered" evidence="1">
    <location>
        <begin position="858"/>
        <end position="950"/>
    </location>
</feature>
<proteinExistence type="predicted"/>
<feature type="compositionally biased region" description="Basic and acidic residues" evidence="1">
    <location>
        <begin position="737"/>
        <end position="746"/>
    </location>
</feature>
<evidence type="ECO:0000313" key="3">
    <source>
        <dbReference type="EMBL" id="KAK7265583.1"/>
    </source>
</evidence>
<evidence type="ECO:0000256" key="1">
    <source>
        <dbReference type="SAM" id="MobiDB-lite"/>
    </source>
</evidence>
<name>A0AAN9I308_CLITE</name>
<feature type="domain" description="HTH OST-type" evidence="2">
    <location>
        <begin position="253"/>
        <end position="324"/>
    </location>
</feature>
<dbReference type="CDD" id="cd08824">
    <property type="entry name" value="LOTUS"/>
    <property type="match status" value="2"/>
</dbReference>
<dbReference type="InterPro" id="IPR041966">
    <property type="entry name" value="LOTUS-like"/>
</dbReference>
<keyword evidence="4" id="KW-1185">Reference proteome</keyword>
<dbReference type="Proteomes" id="UP001359559">
    <property type="component" value="Unassembled WGS sequence"/>
</dbReference>
<feature type="region of interest" description="Disordered" evidence="1">
    <location>
        <begin position="734"/>
        <end position="767"/>
    </location>
</feature>
<dbReference type="InterPro" id="IPR025677">
    <property type="entry name" value="OST-HTH-assoc_dom"/>
</dbReference>
<organism evidence="3 4">
    <name type="scientific">Clitoria ternatea</name>
    <name type="common">Butterfly pea</name>
    <dbReference type="NCBI Taxonomy" id="43366"/>
    <lineage>
        <taxon>Eukaryota</taxon>
        <taxon>Viridiplantae</taxon>
        <taxon>Streptophyta</taxon>
        <taxon>Embryophyta</taxon>
        <taxon>Tracheophyta</taxon>
        <taxon>Spermatophyta</taxon>
        <taxon>Magnoliopsida</taxon>
        <taxon>eudicotyledons</taxon>
        <taxon>Gunneridae</taxon>
        <taxon>Pentapetalae</taxon>
        <taxon>rosids</taxon>
        <taxon>fabids</taxon>
        <taxon>Fabales</taxon>
        <taxon>Fabaceae</taxon>
        <taxon>Papilionoideae</taxon>
        <taxon>50 kb inversion clade</taxon>
        <taxon>NPAAA clade</taxon>
        <taxon>indigoferoid/millettioid clade</taxon>
        <taxon>Phaseoleae</taxon>
        <taxon>Clitoria</taxon>
    </lineage>
</organism>
<evidence type="ECO:0000313" key="4">
    <source>
        <dbReference type="Proteomes" id="UP001359559"/>
    </source>
</evidence>
<feature type="domain" description="HTH OST-type" evidence="2">
    <location>
        <begin position="771"/>
        <end position="845"/>
    </location>
</feature>
<sequence length="1048" mass="116761">MRLLLRSHLWYLSSSSSSTTLLIHLQPRHLSSFPSHQWKLQQEEEQVESRNVSVSVWWDFKNCNLPLGFDASKVAPAIMHAVRTNGIKGPLNITAFGDVHQLSRTFQESLAYTGVRLTHVSNDARNNIDILTDLMFWVSQNPPPAHLFLISGDRDFAGVLHRLRMSNYNILLATPERVPSGVLCGAATIAWQWSSLLKGEDLVGKHFNHPPDGQFGSWYGRYNAPLEKLFMAAAAPPNVEVYEPSLEGKSGSVPKSVIRQVKHLLSLHPKGVSINDFRDELVKCDLNLDKSWYGYKKLSRFLLSLPNVQLQPSGDGNFRVHLVPSGSSPEPFESGDVPLMRSAVKTEEKGNGVTSNKGRGVDARSSIASAHERSVDGDLKSLQLVPSLGKDIGENDESSFPSLGERHACQPSNELQKSSLSSDKVVDVADVQRSGIQLTPKDIKVSETEMVSLETTSQKLSGDDNVKSEDASHRIMEEHTTSVDHSAGNDYATVENKVIANKKLGNFEAKNKYENPTKKEVVEEFLSSCSSTSDDSLVDKVHDGSAEPYNENPTTFFGRIRSWWPFRRSSAKYDDLTAHQNKVVSHVQDSRLSKRDQIVSHFEEPELSELDQNVSCSGNPELFSSVSFWNEMESFVFAPKGSLLFSQSGSREDMAHKLQNDGPPVLRSLKEKDILQLVELLITEKKWLEESPSQTFPFRTTQPVQKNSLMGQSHSANGLRSLFLSRTSQSNTNVQKSFEHDLEKHNQTSPRARVSLPATERKDTKKSKHDIFEDCQKLVSEILREHPEGFNMGAFRRLFVDRHGYHLDIQKLGHKKLASLLQTIPGIKLESTYIYPSVPAINNSDLDTSILKNEVTNASDAVSNSDSELSDSAQQNDSMESQWEELGSVSVTNSLQSDLESNLSQKDRKMVTSTHPNYEPIVSDDDSSESEGDSACLTQPEEQGRTKCNEQDSSFWQALDSWHSSKDRENHVKKSSGNANVLGNSLADVLNSSAELTQGTPSKIPSQNCRMKQRSQNNYSFVADPVLPNKDKLIDGVLDGLNESKMQN</sequence>
<dbReference type="Pfam" id="PF01936">
    <property type="entry name" value="NYN"/>
    <property type="match status" value="1"/>
</dbReference>
<dbReference type="GO" id="GO:0005777">
    <property type="term" value="C:peroxisome"/>
    <property type="evidence" value="ECO:0007669"/>
    <property type="project" value="InterPro"/>
</dbReference>
<feature type="region of interest" description="Disordered" evidence="1">
    <location>
        <begin position="390"/>
        <end position="422"/>
    </location>
</feature>
<dbReference type="EMBL" id="JAYKXN010000008">
    <property type="protein sequence ID" value="KAK7265583.1"/>
    <property type="molecule type" value="Genomic_DNA"/>
</dbReference>
<dbReference type="GO" id="GO:0004540">
    <property type="term" value="F:RNA nuclease activity"/>
    <property type="evidence" value="ECO:0007669"/>
    <property type="project" value="InterPro"/>
</dbReference>
<dbReference type="InterPro" id="IPR024768">
    <property type="entry name" value="Marf1"/>
</dbReference>
<dbReference type="PANTHER" id="PTHR14379:SF6">
    <property type="entry name" value="EMB|CAB71880.1"/>
    <property type="match status" value="1"/>
</dbReference>
<gene>
    <name evidence="3" type="ORF">RJT34_33204</name>
</gene>
<feature type="compositionally biased region" description="Acidic residues" evidence="1">
    <location>
        <begin position="922"/>
        <end position="932"/>
    </location>
</feature>
<reference evidence="3 4" key="1">
    <citation type="submission" date="2024-01" db="EMBL/GenBank/DDBJ databases">
        <title>The genomes of 5 underutilized Papilionoideae crops provide insights into root nodulation and disease resistance.</title>
        <authorList>
            <person name="Yuan L."/>
        </authorList>
    </citation>
    <scope>NUCLEOTIDE SEQUENCE [LARGE SCALE GENOMIC DNA]</scope>
    <source>
        <strain evidence="3">LY-2023</strain>
        <tissue evidence="3">Leaf</tissue>
    </source>
</reference>
<feature type="compositionally biased region" description="Polar residues" evidence="1">
    <location>
        <begin position="858"/>
        <end position="881"/>
    </location>
</feature>
<dbReference type="InterPro" id="IPR021139">
    <property type="entry name" value="NYN"/>
</dbReference>
<dbReference type="Pfam" id="PF12872">
    <property type="entry name" value="OST-HTH"/>
    <property type="match status" value="2"/>
</dbReference>
<feature type="compositionally biased region" description="Polar residues" evidence="1">
    <location>
        <begin position="889"/>
        <end position="904"/>
    </location>
</feature>
<dbReference type="GO" id="GO:0010468">
    <property type="term" value="P:regulation of gene expression"/>
    <property type="evidence" value="ECO:0007669"/>
    <property type="project" value="InterPro"/>
</dbReference>
<evidence type="ECO:0000259" key="2">
    <source>
        <dbReference type="PROSITE" id="PS51644"/>
    </source>
</evidence>
<comment type="caution">
    <text evidence="3">The sequence shown here is derived from an EMBL/GenBank/DDBJ whole genome shotgun (WGS) entry which is preliminary data.</text>
</comment>
<dbReference type="PANTHER" id="PTHR14379">
    <property type="entry name" value="LIMKAIN B LKAP"/>
    <property type="match status" value="1"/>
</dbReference>
<dbReference type="InterPro" id="IPR025605">
    <property type="entry name" value="OST-HTH/LOTUS_dom"/>
</dbReference>
<dbReference type="Gene3D" id="3.30.420.610">
    <property type="entry name" value="LOTUS domain-like"/>
    <property type="match status" value="2"/>
</dbReference>
<dbReference type="AlphaFoldDB" id="A0AAN9I308"/>
<dbReference type="CDD" id="cd10910">
    <property type="entry name" value="PIN_limkain_b1_N_like"/>
    <property type="match status" value="1"/>
</dbReference>
<feature type="region of interest" description="Disordered" evidence="1">
    <location>
        <begin position="347"/>
        <end position="374"/>
    </location>
</feature>